<evidence type="ECO:0000313" key="8">
    <source>
        <dbReference type="EMBL" id="MBO1926942.1"/>
    </source>
</evidence>
<dbReference type="Pfam" id="PF02152">
    <property type="entry name" value="FolB"/>
    <property type="match status" value="1"/>
</dbReference>
<comment type="pathway">
    <text evidence="2 6">Cofactor biosynthesis; tetrahydrofolate biosynthesis; 2-amino-4-hydroxy-6-hydroxymethyl-7,8-dihydropteridine diphosphate from 7,8-dihydroneopterin triphosphate: step 3/4.</text>
</comment>
<dbReference type="Proteomes" id="UP000664835">
    <property type="component" value="Unassembled WGS sequence"/>
</dbReference>
<keyword evidence="4 6" id="KW-0289">Folate biosynthesis</keyword>
<feature type="domain" description="Dihydroneopterin aldolase/epimerase" evidence="7">
    <location>
        <begin position="5"/>
        <end position="116"/>
    </location>
</feature>
<evidence type="ECO:0000256" key="5">
    <source>
        <dbReference type="ARBA" id="ARBA00023239"/>
    </source>
</evidence>
<evidence type="ECO:0000256" key="3">
    <source>
        <dbReference type="ARBA" id="ARBA00005708"/>
    </source>
</evidence>
<comment type="catalytic activity">
    <reaction evidence="1 6">
        <text>7,8-dihydroneopterin = 6-hydroxymethyl-7,8-dihydropterin + glycolaldehyde</text>
        <dbReference type="Rhea" id="RHEA:10540"/>
        <dbReference type="ChEBI" id="CHEBI:17001"/>
        <dbReference type="ChEBI" id="CHEBI:17071"/>
        <dbReference type="ChEBI" id="CHEBI:44841"/>
        <dbReference type="EC" id="4.1.2.25"/>
    </reaction>
</comment>
<dbReference type="InterPro" id="IPR006156">
    <property type="entry name" value="Dihydroneopterin_aldolase"/>
</dbReference>
<sequence>MHDIIYIEQLATDAIIGIYDWERQQTQPLLFDIEMEVPIFSAAQSDAIGDTVDYAVVSDFICEYVEESRVELLETLLESLSSELFARFKGIQHLKIKVSKPQAVKKAKTVGLIIQRSRPL</sequence>
<dbReference type="RefSeq" id="WP_208148388.1">
    <property type="nucleotide sequence ID" value="NZ_JAGETV010000006.1"/>
</dbReference>
<dbReference type="GO" id="GO:0004150">
    <property type="term" value="F:dihydroneopterin aldolase activity"/>
    <property type="evidence" value="ECO:0007669"/>
    <property type="project" value="UniProtKB-EC"/>
</dbReference>
<dbReference type="SUPFAM" id="SSF55620">
    <property type="entry name" value="Tetrahydrobiopterin biosynthesis enzymes-like"/>
    <property type="match status" value="1"/>
</dbReference>
<organism evidence="8 9">
    <name type="scientific">Thiomicrorhabdus marina</name>
    <dbReference type="NCBI Taxonomy" id="2818442"/>
    <lineage>
        <taxon>Bacteria</taxon>
        <taxon>Pseudomonadati</taxon>
        <taxon>Pseudomonadota</taxon>
        <taxon>Gammaproteobacteria</taxon>
        <taxon>Thiotrichales</taxon>
        <taxon>Piscirickettsiaceae</taxon>
        <taxon>Thiomicrorhabdus</taxon>
    </lineage>
</organism>
<dbReference type="EMBL" id="JAGETV010000006">
    <property type="protein sequence ID" value="MBO1926942.1"/>
    <property type="molecule type" value="Genomic_DNA"/>
</dbReference>
<dbReference type="PANTHER" id="PTHR42844">
    <property type="entry name" value="DIHYDRONEOPTERIN ALDOLASE 1-RELATED"/>
    <property type="match status" value="1"/>
</dbReference>
<evidence type="ECO:0000256" key="4">
    <source>
        <dbReference type="ARBA" id="ARBA00022909"/>
    </source>
</evidence>
<comment type="caution">
    <text evidence="8">The sequence shown here is derived from an EMBL/GenBank/DDBJ whole genome shotgun (WGS) entry which is preliminary data.</text>
</comment>
<dbReference type="EC" id="4.1.2.25" evidence="6"/>
<dbReference type="NCBIfam" id="TIGR00525">
    <property type="entry name" value="folB"/>
    <property type="match status" value="1"/>
</dbReference>
<dbReference type="SMART" id="SM00905">
    <property type="entry name" value="FolB"/>
    <property type="match status" value="1"/>
</dbReference>
<comment type="function">
    <text evidence="6">Catalyzes the conversion of 7,8-dihydroneopterin to 6-hydroxymethyl-7,8-dihydropterin.</text>
</comment>
<evidence type="ECO:0000259" key="7">
    <source>
        <dbReference type="SMART" id="SM00905"/>
    </source>
</evidence>
<dbReference type="InterPro" id="IPR043133">
    <property type="entry name" value="GTP-CH-I_C/QueF"/>
</dbReference>
<accession>A0ABS3Q3N3</accession>
<keyword evidence="5 6" id="KW-0456">Lyase</keyword>
<reference evidence="8 9" key="1">
    <citation type="submission" date="2021-03" db="EMBL/GenBank/DDBJ databases">
        <title>Thiomicrorhabdus sp.nov.,novel sulfur-oxidizing bacteria isolated from coastal sediment.</title>
        <authorList>
            <person name="Liu X."/>
        </authorList>
    </citation>
    <scope>NUCLEOTIDE SEQUENCE [LARGE SCALE GENOMIC DNA]</scope>
    <source>
        <strain evidence="8 9">6S2-11</strain>
    </source>
</reference>
<keyword evidence="9" id="KW-1185">Reference proteome</keyword>
<dbReference type="Gene3D" id="3.30.1130.10">
    <property type="match status" value="1"/>
</dbReference>
<dbReference type="PANTHER" id="PTHR42844:SF1">
    <property type="entry name" value="DIHYDRONEOPTERIN ALDOLASE 1-RELATED"/>
    <property type="match status" value="1"/>
</dbReference>
<evidence type="ECO:0000256" key="2">
    <source>
        <dbReference type="ARBA" id="ARBA00005013"/>
    </source>
</evidence>
<name>A0ABS3Q3N3_9GAMM</name>
<proteinExistence type="inferred from homology"/>
<evidence type="ECO:0000256" key="1">
    <source>
        <dbReference type="ARBA" id="ARBA00001353"/>
    </source>
</evidence>
<evidence type="ECO:0000256" key="6">
    <source>
        <dbReference type="RuleBase" id="RU362079"/>
    </source>
</evidence>
<dbReference type="InterPro" id="IPR006157">
    <property type="entry name" value="FolB_dom"/>
</dbReference>
<evidence type="ECO:0000313" key="9">
    <source>
        <dbReference type="Proteomes" id="UP000664835"/>
    </source>
</evidence>
<dbReference type="NCBIfam" id="TIGR00526">
    <property type="entry name" value="folB_dom"/>
    <property type="match status" value="1"/>
</dbReference>
<comment type="similarity">
    <text evidence="3 6">Belongs to the DHNA family.</text>
</comment>
<protein>
    <recommendedName>
        <fullName evidence="6">7,8-dihydroneopterin aldolase</fullName>
        <ecNumber evidence="6">4.1.2.25</ecNumber>
    </recommendedName>
</protein>
<gene>
    <name evidence="8" type="primary">folB</name>
    <name evidence="8" type="ORF">J3998_05075</name>
</gene>